<dbReference type="InterPro" id="IPR043764">
    <property type="entry name" value="DUF5710"/>
</dbReference>
<evidence type="ECO:0000313" key="3">
    <source>
        <dbReference type="EMBL" id="MCQ8128033.1"/>
    </source>
</evidence>
<keyword evidence="4" id="KW-1185">Reference proteome</keyword>
<reference evidence="3 4" key="1">
    <citation type="submission" date="2022-07" db="EMBL/GenBank/DDBJ databases">
        <title>Methylomonas rivi sp. nov., Methylomonas rosea sp. nov., Methylomonas aureus sp. nov. and Methylomonas subterranea sp. nov., four novel methanotrophs isolated from a freshwater creek and the deep terrestrial subsurface.</title>
        <authorList>
            <person name="Abin C."/>
            <person name="Sankaranarayanan K."/>
            <person name="Garner C."/>
            <person name="Sindelar R."/>
            <person name="Kotary K."/>
            <person name="Garner R."/>
            <person name="Barclay S."/>
            <person name="Lawson P."/>
            <person name="Krumholz L."/>
        </authorList>
    </citation>
    <scope>NUCLEOTIDE SEQUENCE [LARGE SCALE GENOMIC DNA]</scope>
    <source>
        <strain evidence="3 4">WSC-6</strain>
    </source>
</reference>
<dbReference type="Proteomes" id="UP001524586">
    <property type="component" value="Unassembled WGS sequence"/>
</dbReference>
<protein>
    <submittedName>
        <fullName evidence="3">DUF5710 domain-containing protein</fullName>
    </submittedName>
</protein>
<accession>A0ABT1U2H6</accession>
<dbReference type="Pfam" id="PF18974">
    <property type="entry name" value="DUF5710"/>
    <property type="match status" value="1"/>
</dbReference>
<proteinExistence type="predicted"/>
<evidence type="ECO:0000313" key="4">
    <source>
        <dbReference type="Proteomes" id="UP001524586"/>
    </source>
</evidence>
<evidence type="ECO:0000256" key="1">
    <source>
        <dbReference type="SAM" id="MobiDB-lite"/>
    </source>
</evidence>
<evidence type="ECO:0000259" key="2">
    <source>
        <dbReference type="Pfam" id="PF18974"/>
    </source>
</evidence>
<dbReference type="RefSeq" id="WP_256614396.1">
    <property type="nucleotide sequence ID" value="NZ_JANIBK010000021.1"/>
</dbReference>
<feature type="domain" description="DUF5710" evidence="2">
    <location>
        <begin position="6"/>
        <end position="47"/>
    </location>
</feature>
<sequence length="103" mass="11230">MTESITYLHVPYAQKDAAKALGARWDAANKKWYVPIGKDITPFAQWQSDFVPRQAGNSVASNQPDSQASKPKKTASANPSAGVFTHPSIPDFVPYAGNEPPWD</sequence>
<organism evidence="3 4">
    <name type="scientific">Methylomonas rivi</name>
    <dbReference type="NCBI Taxonomy" id="2952226"/>
    <lineage>
        <taxon>Bacteria</taxon>
        <taxon>Pseudomonadati</taxon>
        <taxon>Pseudomonadota</taxon>
        <taxon>Gammaproteobacteria</taxon>
        <taxon>Methylococcales</taxon>
        <taxon>Methylococcaceae</taxon>
        <taxon>Methylomonas</taxon>
    </lineage>
</organism>
<name>A0ABT1U2H6_9GAMM</name>
<dbReference type="EMBL" id="JANIBK010000021">
    <property type="protein sequence ID" value="MCQ8128033.1"/>
    <property type="molecule type" value="Genomic_DNA"/>
</dbReference>
<comment type="caution">
    <text evidence="3">The sequence shown here is derived from an EMBL/GenBank/DDBJ whole genome shotgun (WGS) entry which is preliminary data.</text>
</comment>
<feature type="compositionally biased region" description="Polar residues" evidence="1">
    <location>
        <begin position="55"/>
        <end position="79"/>
    </location>
</feature>
<feature type="region of interest" description="Disordered" evidence="1">
    <location>
        <begin position="54"/>
        <end position="103"/>
    </location>
</feature>
<gene>
    <name evidence="3" type="ORF">NP596_06115</name>
</gene>